<keyword evidence="4" id="KW-1185">Reference proteome</keyword>
<gene>
    <name evidence="3" type="ORF">BD310DRAFT_952632</name>
    <name evidence="2" type="ORF">BD311DRAFT_665597</name>
</gene>
<evidence type="ECO:0000313" key="3">
    <source>
        <dbReference type="EMBL" id="TBU52605.1"/>
    </source>
</evidence>
<dbReference type="EMBL" id="ML143433">
    <property type="protein sequence ID" value="TBU27396.1"/>
    <property type="molecule type" value="Genomic_DNA"/>
</dbReference>
<evidence type="ECO:0000313" key="2">
    <source>
        <dbReference type="EMBL" id="TBU27396.1"/>
    </source>
</evidence>
<accession>A0A4Q9PEQ2</accession>
<name>A0A4Q9PEQ2_9APHY</name>
<evidence type="ECO:0000256" key="1">
    <source>
        <dbReference type="SAM" id="MobiDB-lite"/>
    </source>
</evidence>
<dbReference type="AlphaFoldDB" id="A0A4Q9PEQ2"/>
<feature type="region of interest" description="Disordered" evidence="1">
    <location>
        <begin position="56"/>
        <end position="76"/>
    </location>
</feature>
<dbReference type="Proteomes" id="UP000292082">
    <property type="component" value="Unassembled WGS sequence"/>
</dbReference>
<proteinExistence type="predicted"/>
<organism evidence="3 4">
    <name type="scientific">Dichomitus squalens</name>
    <dbReference type="NCBI Taxonomy" id="114155"/>
    <lineage>
        <taxon>Eukaryota</taxon>
        <taxon>Fungi</taxon>
        <taxon>Dikarya</taxon>
        <taxon>Basidiomycota</taxon>
        <taxon>Agaricomycotina</taxon>
        <taxon>Agaricomycetes</taxon>
        <taxon>Polyporales</taxon>
        <taxon>Polyporaceae</taxon>
        <taxon>Dichomitus</taxon>
    </lineage>
</organism>
<protein>
    <submittedName>
        <fullName evidence="3">Uncharacterized protein</fullName>
    </submittedName>
</protein>
<dbReference type="EMBL" id="ML145244">
    <property type="protein sequence ID" value="TBU52605.1"/>
    <property type="molecule type" value="Genomic_DNA"/>
</dbReference>
<dbReference type="Proteomes" id="UP000292957">
    <property type="component" value="Unassembled WGS sequence"/>
</dbReference>
<reference evidence="3 4" key="1">
    <citation type="submission" date="2019-01" db="EMBL/GenBank/DDBJ databases">
        <title>Draft genome sequences of three monokaryotic isolates of the white-rot basidiomycete fungus Dichomitus squalens.</title>
        <authorList>
            <consortium name="DOE Joint Genome Institute"/>
            <person name="Lopez S.C."/>
            <person name="Andreopoulos B."/>
            <person name="Pangilinan J."/>
            <person name="Lipzen A."/>
            <person name="Riley R."/>
            <person name="Ahrendt S."/>
            <person name="Ng V."/>
            <person name="Barry K."/>
            <person name="Daum C."/>
            <person name="Grigoriev I.V."/>
            <person name="Hilden K.S."/>
            <person name="Makela M.R."/>
            <person name="de Vries R.P."/>
        </authorList>
    </citation>
    <scope>NUCLEOTIDE SEQUENCE [LARGE SCALE GENOMIC DNA]</scope>
    <source>
        <strain evidence="3 4">CBS 464.89</strain>
        <strain evidence="2">OM18370.1</strain>
    </source>
</reference>
<sequence length="76" mass="8361">MHGVLVNFFARSTKRVRVLVPPLSLSAAPVPRHPRFLSPNTGFCRAVECEGQGDASLSGNGYHLPRRPHSRSPLWA</sequence>
<evidence type="ECO:0000313" key="4">
    <source>
        <dbReference type="Proteomes" id="UP000292082"/>
    </source>
</evidence>